<protein>
    <submittedName>
        <fullName evidence="2">Unannotated protein</fullName>
    </submittedName>
</protein>
<accession>A0A6J5ZES8</accession>
<dbReference type="InterPro" id="IPR029058">
    <property type="entry name" value="AB_hydrolase_fold"/>
</dbReference>
<feature type="domain" description="AB hydrolase-1" evidence="1">
    <location>
        <begin position="2"/>
        <end position="225"/>
    </location>
</feature>
<dbReference type="Pfam" id="PF12697">
    <property type="entry name" value="Abhydrolase_6"/>
    <property type="match status" value="1"/>
</dbReference>
<gene>
    <name evidence="2" type="ORF">UFOPK3770_00971</name>
</gene>
<reference evidence="2" key="1">
    <citation type="submission" date="2020-05" db="EMBL/GenBank/DDBJ databases">
        <authorList>
            <person name="Chiriac C."/>
            <person name="Salcher M."/>
            <person name="Ghai R."/>
            <person name="Kavagutti S V."/>
        </authorList>
    </citation>
    <scope>NUCLEOTIDE SEQUENCE</scope>
</reference>
<dbReference type="PANTHER" id="PTHR43433:SF5">
    <property type="entry name" value="AB HYDROLASE-1 DOMAIN-CONTAINING PROTEIN"/>
    <property type="match status" value="1"/>
</dbReference>
<dbReference type="SUPFAM" id="SSF53474">
    <property type="entry name" value="alpha/beta-Hydrolases"/>
    <property type="match status" value="1"/>
</dbReference>
<evidence type="ECO:0000259" key="1">
    <source>
        <dbReference type="Pfam" id="PF12697"/>
    </source>
</evidence>
<dbReference type="GO" id="GO:0004806">
    <property type="term" value="F:triacylglycerol lipase activity"/>
    <property type="evidence" value="ECO:0007669"/>
    <property type="project" value="TreeGrafter"/>
</dbReference>
<name>A0A6J5ZES8_9ZZZZ</name>
<dbReference type="Gene3D" id="3.40.50.1820">
    <property type="entry name" value="alpha/beta hydrolase"/>
    <property type="match status" value="1"/>
</dbReference>
<dbReference type="InterPro" id="IPR000073">
    <property type="entry name" value="AB_hydrolase_1"/>
</dbReference>
<dbReference type="InterPro" id="IPR050471">
    <property type="entry name" value="AB_hydrolase"/>
</dbReference>
<dbReference type="GO" id="GO:0046503">
    <property type="term" value="P:glycerolipid catabolic process"/>
    <property type="evidence" value="ECO:0007669"/>
    <property type="project" value="TreeGrafter"/>
</dbReference>
<evidence type="ECO:0000313" key="2">
    <source>
        <dbReference type="EMBL" id="CAB4341204.1"/>
    </source>
</evidence>
<organism evidence="2">
    <name type="scientific">freshwater metagenome</name>
    <dbReference type="NCBI Taxonomy" id="449393"/>
    <lineage>
        <taxon>unclassified sequences</taxon>
        <taxon>metagenomes</taxon>
        <taxon>ecological metagenomes</taxon>
    </lineage>
</organism>
<dbReference type="EMBL" id="CAESAJ010000113">
    <property type="protein sequence ID" value="CAB4341204.1"/>
    <property type="molecule type" value="Genomic_DNA"/>
</dbReference>
<dbReference type="PANTHER" id="PTHR43433">
    <property type="entry name" value="HYDROLASE, ALPHA/BETA FOLD FAMILY PROTEIN"/>
    <property type="match status" value="1"/>
</dbReference>
<sequence length="240" mass="26420">MHGFTGSKEDFWELSAQLSQLGYRVVAHDHRGQSQSSHSDGDAYTLEVLANDAIEVTRQLGLRKPHALGHSFGGLVARRAIIVEPVIWSSITLLCTGPAVPQPMVANLMRTIDILTDRTMPAAWQYFLDHADQDVPIRADENPSSMYAQRWNRSDVYSVLAQAQILLTAVDETMELRVAAVPAHVVYGENDDAWPLVEQDDVAARLGAPVTKIPGAGHCPNEDLPMITAQVLSKWWATNS</sequence>
<dbReference type="PRINTS" id="PR00111">
    <property type="entry name" value="ABHYDROLASE"/>
</dbReference>
<proteinExistence type="predicted"/>
<dbReference type="PRINTS" id="PR00412">
    <property type="entry name" value="EPOXHYDRLASE"/>
</dbReference>
<dbReference type="InterPro" id="IPR000639">
    <property type="entry name" value="Epox_hydrolase-like"/>
</dbReference>
<dbReference type="AlphaFoldDB" id="A0A6J5ZES8"/>